<dbReference type="Pfam" id="PF03937">
    <property type="entry name" value="Sdh5"/>
    <property type="match status" value="1"/>
</dbReference>
<gene>
    <name evidence="6" type="ORF">CCO03_12965</name>
</gene>
<evidence type="ECO:0000256" key="1">
    <source>
        <dbReference type="ARBA" id="ARBA00004496"/>
    </source>
</evidence>
<dbReference type="KEGG" id="cser:CCO03_12965"/>
<evidence type="ECO:0000313" key="7">
    <source>
        <dbReference type="Proteomes" id="UP000196138"/>
    </source>
</evidence>
<keyword evidence="5" id="KW-0143">Chaperone</keyword>
<evidence type="ECO:0000256" key="5">
    <source>
        <dbReference type="ARBA" id="ARBA00023186"/>
    </source>
</evidence>
<dbReference type="Proteomes" id="UP000196138">
    <property type="component" value="Chromosome"/>
</dbReference>
<keyword evidence="4" id="KW-0963">Cytoplasm</keyword>
<sequence>MKDSDLLDERQRGRLLWSCRRGLLENDLFIQRFFDRYGASLTVRQARGLSSLMDLSDNDLMDLLLRRSEPSGDLASDEVLEVLTQLRERP</sequence>
<evidence type="ECO:0000256" key="4">
    <source>
        <dbReference type="ARBA" id="ARBA00022490"/>
    </source>
</evidence>
<dbReference type="GO" id="GO:0005737">
    <property type="term" value="C:cytoplasm"/>
    <property type="evidence" value="ECO:0007669"/>
    <property type="project" value="UniProtKB-SubCell"/>
</dbReference>
<evidence type="ECO:0000256" key="3">
    <source>
        <dbReference type="ARBA" id="ARBA00019418"/>
    </source>
</evidence>
<dbReference type="AlphaFoldDB" id="A0A1Y0ET47"/>
<dbReference type="SUPFAM" id="SSF109910">
    <property type="entry name" value="YgfY-like"/>
    <property type="match status" value="1"/>
</dbReference>
<keyword evidence="7" id="KW-1185">Reference proteome</keyword>
<evidence type="ECO:0000256" key="2">
    <source>
        <dbReference type="ARBA" id="ARBA00008571"/>
    </source>
</evidence>
<name>A0A1Y0ET47_9BURK</name>
<protein>
    <recommendedName>
        <fullName evidence="3">FAD assembly factor SdhE</fullName>
    </recommendedName>
</protein>
<organism evidence="6 7">
    <name type="scientific">Comamonas serinivorans</name>
    <dbReference type="NCBI Taxonomy" id="1082851"/>
    <lineage>
        <taxon>Bacteria</taxon>
        <taxon>Pseudomonadati</taxon>
        <taxon>Pseudomonadota</taxon>
        <taxon>Betaproteobacteria</taxon>
        <taxon>Burkholderiales</taxon>
        <taxon>Comamonadaceae</taxon>
        <taxon>Comamonas</taxon>
    </lineage>
</organism>
<dbReference type="GO" id="GO:0006105">
    <property type="term" value="P:succinate metabolic process"/>
    <property type="evidence" value="ECO:0007669"/>
    <property type="project" value="TreeGrafter"/>
</dbReference>
<proteinExistence type="inferred from homology"/>
<dbReference type="InterPro" id="IPR036714">
    <property type="entry name" value="SDH_sf"/>
</dbReference>
<reference evidence="6 7" key="1">
    <citation type="submission" date="2017-05" db="EMBL/GenBank/DDBJ databases">
        <authorList>
            <person name="Song R."/>
            <person name="Chenine A.L."/>
            <person name="Ruprecht R.M."/>
        </authorList>
    </citation>
    <scope>NUCLEOTIDE SEQUENCE [LARGE SCALE GENOMIC DNA]</scope>
    <source>
        <strain evidence="6 7">DSM 26136</strain>
    </source>
</reference>
<dbReference type="PANTHER" id="PTHR39585:SF1">
    <property type="entry name" value="FAD ASSEMBLY FACTOR SDHE"/>
    <property type="match status" value="1"/>
</dbReference>
<comment type="subcellular location">
    <subcellularLocation>
        <location evidence="1">Cytoplasm</location>
    </subcellularLocation>
</comment>
<accession>A0A1Y0ET47</accession>
<evidence type="ECO:0000313" key="6">
    <source>
        <dbReference type="EMBL" id="ARU06845.1"/>
    </source>
</evidence>
<dbReference type="OrthoDB" id="9180899at2"/>
<dbReference type="RefSeq" id="WP_087284666.1">
    <property type="nucleotide sequence ID" value="NZ_CP021455.1"/>
</dbReference>
<dbReference type="Gene3D" id="1.10.150.250">
    <property type="entry name" value="Flavinator of succinate dehydrogenase"/>
    <property type="match status" value="1"/>
</dbReference>
<dbReference type="EMBL" id="CP021455">
    <property type="protein sequence ID" value="ARU06845.1"/>
    <property type="molecule type" value="Genomic_DNA"/>
</dbReference>
<dbReference type="InterPro" id="IPR005631">
    <property type="entry name" value="SDH"/>
</dbReference>
<dbReference type="PANTHER" id="PTHR39585">
    <property type="entry name" value="FAD ASSEMBLY FACTOR SDHE"/>
    <property type="match status" value="1"/>
</dbReference>
<dbReference type="InterPro" id="IPR050531">
    <property type="entry name" value="SdhE_FAD_assembly_factor"/>
</dbReference>
<comment type="similarity">
    <text evidence="2">Belongs to the SdhE FAD assembly factor family.</text>
</comment>